<dbReference type="Proteomes" id="UP000824223">
    <property type="component" value="Unassembled WGS sequence"/>
</dbReference>
<dbReference type="GO" id="GO:0051536">
    <property type="term" value="F:iron-sulfur cluster binding"/>
    <property type="evidence" value="ECO:0007669"/>
    <property type="project" value="UniProtKB-KW"/>
</dbReference>
<name>A0A9D2HBU1_9FIRM</name>
<keyword evidence="5" id="KW-0411">Iron-sulfur</keyword>
<reference evidence="8" key="2">
    <citation type="submission" date="2021-04" db="EMBL/GenBank/DDBJ databases">
        <authorList>
            <person name="Gilroy R."/>
        </authorList>
    </citation>
    <scope>NUCLEOTIDE SEQUENCE</scope>
    <source>
        <strain evidence="8">ChiSjej2B20-11307</strain>
    </source>
</reference>
<dbReference type="NCBIfam" id="TIGR03942">
    <property type="entry name" value="sulfatase_rSAM"/>
    <property type="match status" value="1"/>
</dbReference>
<dbReference type="GO" id="GO:0016491">
    <property type="term" value="F:oxidoreductase activity"/>
    <property type="evidence" value="ECO:0007669"/>
    <property type="project" value="InterPro"/>
</dbReference>
<dbReference type="InterPro" id="IPR034485">
    <property type="entry name" value="Anaerobic_Cys-type_sulfatase-m"/>
</dbReference>
<dbReference type="Pfam" id="PF13186">
    <property type="entry name" value="SPASM"/>
    <property type="match status" value="1"/>
</dbReference>
<dbReference type="PROSITE" id="PS51918">
    <property type="entry name" value="RADICAL_SAM"/>
    <property type="match status" value="1"/>
</dbReference>
<dbReference type="SFLD" id="SFLDG01067">
    <property type="entry name" value="SPASM/twitch_domain_containing"/>
    <property type="match status" value="1"/>
</dbReference>
<evidence type="ECO:0000259" key="7">
    <source>
        <dbReference type="PROSITE" id="PS51918"/>
    </source>
</evidence>
<keyword evidence="4" id="KW-0408">Iron</keyword>
<evidence type="ECO:0000256" key="2">
    <source>
        <dbReference type="ARBA" id="ARBA00022691"/>
    </source>
</evidence>
<evidence type="ECO:0000256" key="4">
    <source>
        <dbReference type="ARBA" id="ARBA00023004"/>
    </source>
</evidence>
<evidence type="ECO:0000256" key="5">
    <source>
        <dbReference type="ARBA" id="ARBA00023014"/>
    </source>
</evidence>
<evidence type="ECO:0000256" key="1">
    <source>
        <dbReference type="ARBA" id="ARBA00001966"/>
    </source>
</evidence>
<dbReference type="AlphaFoldDB" id="A0A9D2HBU1"/>
<organism evidence="8 9">
    <name type="scientific">Candidatus Mediterraneibacter pullicola</name>
    <dbReference type="NCBI Taxonomy" id="2838682"/>
    <lineage>
        <taxon>Bacteria</taxon>
        <taxon>Bacillati</taxon>
        <taxon>Bacillota</taxon>
        <taxon>Clostridia</taxon>
        <taxon>Lachnospirales</taxon>
        <taxon>Lachnospiraceae</taxon>
        <taxon>Mediterraneibacter</taxon>
    </lineage>
</organism>
<dbReference type="GO" id="GO:0046872">
    <property type="term" value="F:metal ion binding"/>
    <property type="evidence" value="ECO:0007669"/>
    <property type="project" value="UniProtKB-KW"/>
</dbReference>
<proteinExistence type="inferred from homology"/>
<keyword evidence="2" id="KW-0949">S-adenosyl-L-methionine</keyword>
<comment type="caution">
    <text evidence="8">The sequence shown here is derived from an EMBL/GenBank/DDBJ whole genome shotgun (WGS) entry which is preliminary data.</text>
</comment>
<dbReference type="SFLD" id="SFLDG01384">
    <property type="entry name" value="thioether_bond_formation_requi"/>
    <property type="match status" value="1"/>
</dbReference>
<dbReference type="InterPro" id="IPR007197">
    <property type="entry name" value="rSAM"/>
</dbReference>
<evidence type="ECO:0000313" key="8">
    <source>
        <dbReference type="EMBL" id="HJA07206.1"/>
    </source>
</evidence>
<dbReference type="SUPFAM" id="SSF102114">
    <property type="entry name" value="Radical SAM enzymes"/>
    <property type="match status" value="1"/>
</dbReference>
<evidence type="ECO:0000256" key="3">
    <source>
        <dbReference type="ARBA" id="ARBA00022723"/>
    </source>
</evidence>
<dbReference type="InterPro" id="IPR023885">
    <property type="entry name" value="4Fe4S-binding_SPASM_dom"/>
</dbReference>
<dbReference type="Gene3D" id="3.20.20.70">
    <property type="entry name" value="Aldolase class I"/>
    <property type="match status" value="1"/>
</dbReference>
<evidence type="ECO:0000256" key="6">
    <source>
        <dbReference type="ARBA" id="ARBA00023601"/>
    </source>
</evidence>
<protein>
    <submittedName>
        <fullName evidence="8">Anaerobic sulfatase maturase</fullName>
    </submittedName>
</protein>
<dbReference type="PANTHER" id="PTHR43273:SF3">
    <property type="entry name" value="ANAEROBIC SULFATASE-MATURATING ENZYME HOMOLOG ASLB-RELATED"/>
    <property type="match status" value="1"/>
</dbReference>
<comment type="cofactor">
    <cofactor evidence="1">
        <name>[4Fe-4S] cluster</name>
        <dbReference type="ChEBI" id="CHEBI:49883"/>
    </cofactor>
</comment>
<dbReference type="SFLD" id="SFLDG01072">
    <property type="entry name" value="dehydrogenase_like"/>
    <property type="match status" value="1"/>
</dbReference>
<dbReference type="CDD" id="cd01335">
    <property type="entry name" value="Radical_SAM"/>
    <property type="match status" value="1"/>
</dbReference>
<dbReference type="SFLD" id="SFLDF00289">
    <property type="entry name" value="anaerobic_Cys-type_sulfatase-m"/>
    <property type="match status" value="1"/>
</dbReference>
<comment type="similarity">
    <text evidence="6">Belongs to the radical SAM superfamily. Anaerobic sulfatase-maturating enzyme family.</text>
</comment>
<dbReference type="SFLD" id="SFLDS00029">
    <property type="entry name" value="Radical_SAM"/>
    <property type="match status" value="1"/>
</dbReference>
<dbReference type="InterPro" id="IPR058240">
    <property type="entry name" value="rSAM_sf"/>
</dbReference>
<dbReference type="EMBL" id="DXAK01000044">
    <property type="protein sequence ID" value="HJA07206.1"/>
    <property type="molecule type" value="Genomic_DNA"/>
</dbReference>
<feature type="domain" description="Radical SAM core" evidence="7">
    <location>
        <begin position="1"/>
        <end position="227"/>
    </location>
</feature>
<dbReference type="SFLD" id="SFLDG01386">
    <property type="entry name" value="main_SPASM_domain-containing"/>
    <property type="match status" value="1"/>
</dbReference>
<gene>
    <name evidence="8" type="ORF">H9798_08730</name>
</gene>
<dbReference type="InterPro" id="IPR023867">
    <property type="entry name" value="Sulphatase_maturase_rSAM"/>
</dbReference>
<sequence length="374" mass="44055">MPLHTILIKPVSGLCNMRCDYCFYCDEMAKREVPSYGMMSVETLRNIVKKAMRQAPGEICFAFQGGEPTLRGIDFFREAVELETRFNRNHVRVINTMQTNGLELNEEWCRFFRENDFLVGVSVDGTSMIHDTYRHDAAGNPTYERIRKNIDLLEFHKVEYNILTVVTADVAEHIREIYREYKRNGWDYQQYIACLDPIEEEPGQRSYSLSPKAYGEFLTELFRMWDKDWKRGKAPYIRQFENYIGMLMGYPPEACEQRGICSVQCVAEADGSAYPCDFYVLDKYRLGDYNKDSVQDFFDTQTAVDFIRESRKLHEDCGECKWYSLCRGGCRRHRIREEESGLYKNYFCEGYQVFFERCSGRMKEIADFMMSKRG</sequence>
<evidence type="ECO:0000313" key="9">
    <source>
        <dbReference type="Proteomes" id="UP000824223"/>
    </source>
</evidence>
<keyword evidence="3" id="KW-0479">Metal-binding</keyword>
<dbReference type="InterPro" id="IPR013785">
    <property type="entry name" value="Aldolase_TIM"/>
</dbReference>
<reference evidence="8" key="1">
    <citation type="journal article" date="2021" name="PeerJ">
        <title>Extensive microbial diversity within the chicken gut microbiome revealed by metagenomics and culture.</title>
        <authorList>
            <person name="Gilroy R."/>
            <person name="Ravi A."/>
            <person name="Getino M."/>
            <person name="Pursley I."/>
            <person name="Horton D.L."/>
            <person name="Alikhan N.F."/>
            <person name="Baker D."/>
            <person name="Gharbi K."/>
            <person name="Hall N."/>
            <person name="Watson M."/>
            <person name="Adriaenssens E.M."/>
            <person name="Foster-Nyarko E."/>
            <person name="Jarju S."/>
            <person name="Secka A."/>
            <person name="Antonio M."/>
            <person name="Oren A."/>
            <person name="Chaudhuri R.R."/>
            <person name="La Ragione R."/>
            <person name="Hildebrand F."/>
            <person name="Pallen M.J."/>
        </authorList>
    </citation>
    <scope>NUCLEOTIDE SEQUENCE</scope>
    <source>
        <strain evidence="8">ChiSjej2B20-11307</strain>
    </source>
</reference>
<accession>A0A9D2HBU1</accession>
<dbReference type="Pfam" id="PF04055">
    <property type="entry name" value="Radical_SAM"/>
    <property type="match status" value="1"/>
</dbReference>
<dbReference type="PANTHER" id="PTHR43273">
    <property type="entry name" value="ANAEROBIC SULFATASE-MATURATING ENZYME HOMOLOG ASLB-RELATED"/>
    <property type="match status" value="1"/>
</dbReference>
<dbReference type="NCBIfam" id="TIGR04085">
    <property type="entry name" value="rSAM_more_4Fe4S"/>
    <property type="match status" value="1"/>
</dbReference>